<sequence length="396" mass="42384">MQRIRRPLRVAAALAAAGLALAACDTSTGGGESSSPAAAIKTEIGAGEGQLSVLAWPGYAEDGSNNPDLNWVTPFEEATGCQVTVTTFGTSDEAVTLMGSGQYDVVSASGDASLRLITGGDVQPVNVDLLENYGDIYPFLRDRQWNTVDGVHYGMPHGWGANLLMYRADLVEPAPASWSAVFDDAAKHKGKVTAYDSPMYIADAALYLMKHRPELGITHPYALDQAQLAAAVDLLKAQRENIGQYWSDYAIAVQAFSSGSTVVGTSWQVIANVAKSQGADVEAILPSEGGTGWSDTWMIGAGTEHPNCAYLWLDHIASPEVNAQVAESFGEAPANPKACELTQDPNHCQSYHAGDEAYAERIWFWTTPVKKCLDGRNNAECTDYSAWAQAWADIRG</sequence>
<evidence type="ECO:0000313" key="3">
    <source>
        <dbReference type="EMBL" id="GAA3684822.1"/>
    </source>
</evidence>
<dbReference type="CDD" id="cd13588">
    <property type="entry name" value="PBP2_polyamine_1"/>
    <property type="match status" value="1"/>
</dbReference>
<dbReference type="PANTHER" id="PTHR30222:SF18">
    <property type="entry name" value="BIFUNCTIONAL POLYHYDROXYBUTYRATE SYNTHASE _ ABC TRANSPORTER PERIPLASMIC BINDING PROTEIN-RELATED"/>
    <property type="match status" value="1"/>
</dbReference>
<dbReference type="PANTHER" id="PTHR30222">
    <property type="entry name" value="SPERMIDINE/PUTRESCINE-BINDING PERIPLASMIC PROTEIN"/>
    <property type="match status" value="1"/>
</dbReference>
<dbReference type="InterPro" id="IPR006059">
    <property type="entry name" value="SBP"/>
</dbReference>
<comment type="caution">
    <text evidence="3">The sequence shown here is derived from an EMBL/GenBank/DDBJ whole genome shotgun (WGS) entry which is preliminary data.</text>
</comment>
<dbReference type="EMBL" id="BAABEO010000015">
    <property type="protein sequence ID" value="GAA3684822.1"/>
    <property type="molecule type" value="Genomic_DNA"/>
</dbReference>
<dbReference type="PROSITE" id="PS51257">
    <property type="entry name" value="PROKAR_LIPOPROTEIN"/>
    <property type="match status" value="1"/>
</dbReference>
<feature type="signal peptide" evidence="2">
    <location>
        <begin position="1"/>
        <end position="22"/>
    </location>
</feature>
<keyword evidence="1 2" id="KW-0732">Signal</keyword>
<accession>A0ABP7CCM4</accession>
<feature type="chain" id="PRO_5045472131" evidence="2">
    <location>
        <begin position="23"/>
        <end position="396"/>
    </location>
</feature>
<gene>
    <name evidence="3" type="ORF">GCM10023081_23040</name>
</gene>
<evidence type="ECO:0000313" key="4">
    <source>
        <dbReference type="Proteomes" id="UP001500752"/>
    </source>
</evidence>
<evidence type="ECO:0000256" key="1">
    <source>
        <dbReference type="ARBA" id="ARBA00022729"/>
    </source>
</evidence>
<dbReference type="Gene3D" id="3.40.190.10">
    <property type="entry name" value="Periplasmic binding protein-like II"/>
    <property type="match status" value="2"/>
</dbReference>
<organism evidence="3 4">
    <name type="scientific">Arthrobacter ginkgonis</name>
    <dbReference type="NCBI Taxonomy" id="1630594"/>
    <lineage>
        <taxon>Bacteria</taxon>
        <taxon>Bacillati</taxon>
        <taxon>Actinomycetota</taxon>
        <taxon>Actinomycetes</taxon>
        <taxon>Micrococcales</taxon>
        <taxon>Micrococcaceae</taxon>
        <taxon>Arthrobacter</taxon>
    </lineage>
</organism>
<keyword evidence="4" id="KW-1185">Reference proteome</keyword>
<dbReference type="RefSeq" id="WP_345150903.1">
    <property type="nucleotide sequence ID" value="NZ_BAABEO010000015.1"/>
</dbReference>
<dbReference type="SUPFAM" id="SSF53850">
    <property type="entry name" value="Periplasmic binding protein-like II"/>
    <property type="match status" value="1"/>
</dbReference>
<dbReference type="Proteomes" id="UP001500752">
    <property type="component" value="Unassembled WGS sequence"/>
</dbReference>
<reference evidence="4" key="1">
    <citation type="journal article" date="2019" name="Int. J. Syst. Evol. Microbiol.">
        <title>The Global Catalogue of Microorganisms (GCM) 10K type strain sequencing project: providing services to taxonomists for standard genome sequencing and annotation.</title>
        <authorList>
            <consortium name="The Broad Institute Genomics Platform"/>
            <consortium name="The Broad Institute Genome Sequencing Center for Infectious Disease"/>
            <person name="Wu L."/>
            <person name="Ma J."/>
        </authorList>
    </citation>
    <scope>NUCLEOTIDE SEQUENCE [LARGE SCALE GENOMIC DNA]</scope>
    <source>
        <strain evidence="4">JCM 30742</strain>
    </source>
</reference>
<name>A0ABP7CCM4_9MICC</name>
<evidence type="ECO:0000256" key="2">
    <source>
        <dbReference type="SAM" id="SignalP"/>
    </source>
</evidence>
<protein>
    <submittedName>
        <fullName evidence="3">ABC transporter substrate-binding protein</fullName>
    </submittedName>
</protein>
<proteinExistence type="predicted"/>
<dbReference type="Pfam" id="PF13416">
    <property type="entry name" value="SBP_bac_8"/>
    <property type="match status" value="1"/>
</dbReference>